<dbReference type="EMBL" id="JAGDFM010000103">
    <property type="protein sequence ID" value="KAG7386304.1"/>
    <property type="molecule type" value="Genomic_DNA"/>
</dbReference>
<dbReference type="InterPro" id="IPR052628">
    <property type="entry name" value="CFAP70"/>
</dbReference>
<comment type="caution">
    <text evidence="4">The sequence shown here is derived from an EMBL/GenBank/DDBJ whole genome shotgun (WGS) entry which is preliminary data.</text>
</comment>
<dbReference type="Pfam" id="PF13181">
    <property type="entry name" value="TPR_8"/>
    <property type="match status" value="1"/>
</dbReference>
<name>A0A8T1W2T2_9STRA</name>
<dbReference type="GO" id="GO:0060271">
    <property type="term" value="P:cilium assembly"/>
    <property type="evidence" value="ECO:0007669"/>
    <property type="project" value="TreeGrafter"/>
</dbReference>
<keyword evidence="1" id="KW-0677">Repeat</keyword>
<dbReference type="GO" id="GO:0003341">
    <property type="term" value="P:cilium movement"/>
    <property type="evidence" value="ECO:0007669"/>
    <property type="project" value="TreeGrafter"/>
</dbReference>
<keyword evidence="4" id="KW-0282">Flagellum</keyword>
<dbReference type="OrthoDB" id="10262375at2759"/>
<proteinExistence type="predicted"/>
<evidence type="ECO:0000256" key="1">
    <source>
        <dbReference type="ARBA" id="ARBA00022737"/>
    </source>
</evidence>
<protein>
    <submittedName>
        <fullName evidence="4">Cilia- and flagella-associated protein 70</fullName>
    </submittedName>
</protein>
<feature type="region of interest" description="Disordered" evidence="3">
    <location>
        <begin position="271"/>
        <end position="292"/>
    </location>
</feature>
<gene>
    <name evidence="4" type="primary">TTC18</name>
    <name evidence="4" type="ORF">PHYPSEUDO_000432</name>
</gene>
<sequence length="1155" mass="127079">METSSADSASGAFTVSLHLLTWQPDSANVKAPERQVWAFVQLVLPPEQPLQRVWFSAEDANMMTRSLAISTQSSGQALPLDYNQSSRAVPLTTNAMRELVQAQLLLSLYSGASRTRATDFLLSKTLVPLRTTLLGEKNKRQEVALTSPGETFVVDLDVQCDVALADFMLGARVLELHAPRVLKLPAEWTASGCMSNEDALQFCASVEQNSACYELEIALPKLGETGIGADGGRGDEGTSSPYKFDVTTLKGGKLQFEPAVGGSGKVKAVQEAVQAPDTGDEQQEERSATPVSTLSGEWSIQFPPTTVISVLYFKSSVERLIEFLTVEKHVGGTLRRSPTENLNGKALDAISAEFRPHLNDLLAPGTMRILPKAPLRAIAPVSRAFLEQELAGAASNDDKRKAQNALADYEASVLQAASLTSAVTTTGTHVEIVAEILHAPLVLQPPQTLEPPSKSIKELIPSRDLDAESEERRDIYGDLRTEIRLVVISLLREYEDVFRNSGDKKQGMDDYAADAPALRDDKKQTLIYRLNTQGVYHSFKESLKKRIVPVIREAFARSEAVSEESEDDEQAQLDDKAVEEKKKEQFGRLYTLLMREVNAILHETFYADSNSLLEKTHATAEGRPTVKEIASVLEVLRLKTVENEVSGDSDKSEMLHLDRIAYAEQHAAHVQTHPKSQKLVDVGTASASQLLMNVWYDYARFCIAQAKHDKAGAALQQCLRLDPHALQALIALVAVQCELRDFARTESLVKNAVVEAKAAAQKGHGESAEHSALAHALLAFFFSQFEGKDPTGNLTLFELLKAQQMLQNSTDSGKRRDASCISTVWIFLAEYSHECKLWGITQRALQLADSHLKSRDVLSSELRVMKRAMEAELCLRDADAGEDAGSSRAIKLLQEALEIDASHPVAWLTLGKVYIRQDSQTKTAIECLQRAHEHRGTLNTEPLRLGLFLRLGLALLHSSQFEAAEETFLLACEEFRVASCWLGVGIACLRLERWEHAQMALAEANTLDSSNPDVWGYLALVALSAHACVSAHDEKDAQQFVSQALRHNLSNPALLRELSNAFVAIDRLESAEKLLRLSLACQDSSLTRKTLADVLAAQNCAEDALRQYTQSLDVTEGVEERCALLEKCAQLLTTLGRPEEANEYRTMAKQFQAGS</sequence>
<evidence type="ECO:0000313" key="4">
    <source>
        <dbReference type="EMBL" id="KAG7386304.1"/>
    </source>
</evidence>
<dbReference type="GO" id="GO:0070062">
    <property type="term" value="C:extracellular exosome"/>
    <property type="evidence" value="ECO:0007669"/>
    <property type="project" value="TreeGrafter"/>
</dbReference>
<keyword evidence="5" id="KW-1185">Reference proteome</keyword>
<dbReference type="PANTHER" id="PTHR44314:SF1">
    <property type="entry name" value="CILIA- AND FLAGELLA-ASSOCIATED PROTEIN 70"/>
    <property type="match status" value="1"/>
</dbReference>
<accession>A0A8T1W2T2</accession>
<keyword evidence="4" id="KW-0966">Cell projection</keyword>
<evidence type="ECO:0000256" key="2">
    <source>
        <dbReference type="ARBA" id="ARBA00022803"/>
    </source>
</evidence>
<evidence type="ECO:0000313" key="5">
    <source>
        <dbReference type="Proteomes" id="UP000694044"/>
    </source>
</evidence>
<keyword evidence="4" id="KW-0969">Cilium</keyword>
<evidence type="ECO:0000256" key="3">
    <source>
        <dbReference type="SAM" id="MobiDB-lite"/>
    </source>
</evidence>
<reference evidence="4" key="1">
    <citation type="submission" date="2021-02" db="EMBL/GenBank/DDBJ databases">
        <authorList>
            <person name="Palmer J.M."/>
        </authorList>
    </citation>
    <scope>NUCLEOTIDE SEQUENCE</scope>
    <source>
        <strain evidence="4">SCRP734</strain>
    </source>
</reference>
<dbReference type="GO" id="GO:0031514">
    <property type="term" value="C:motile cilium"/>
    <property type="evidence" value="ECO:0007669"/>
    <property type="project" value="TreeGrafter"/>
</dbReference>
<keyword evidence="2" id="KW-0802">TPR repeat</keyword>
<dbReference type="InterPro" id="IPR019734">
    <property type="entry name" value="TPR_rpt"/>
</dbReference>
<organism evidence="4 5">
    <name type="scientific">Phytophthora pseudosyringae</name>
    <dbReference type="NCBI Taxonomy" id="221518"/>
    <lineage>
        <taxon>Eukaryota</taxon>
        <taxon>Sar</taxon>
        <taxon>Stramenopiles</taxon>
        <taxon>Oomycota</taxon>
        <taxon>Peronosporomycetes</taxon>
        <taxon>Peronosporales</taxon>
        <taxon>Peronosporaceae</taxon>
        <taxon>Phytophthora</taxon>
    </lineage>
</organism>
<dbReference type="PANTHER" id="PTHR44314">
    <property type="entry name" value="CILIA- AND FLAGELLA-ASSOCIATED PROTEIN 70"/>
    <property type="match status" value="1"/>
</dbReference>
<dbReference type="AlphaFoldDB" id="A0A8T1W2T2"/>
<dbReference type="Proteomes" id="UP000694044">
    <property type="component" value="Unassembled WGS sequence"/>
</dbReference>
<dbReference type="SMART" id="SM00028">
    <property type="entry name" value="TPR"/>
    <property type="match status" value="4"/>
</dbReference>